<feature type="domain" description="RRM" evidence="11">
    <location>
        <begin position="723"/>
        <end position="799"/>
    </location>
</feature>
<dbReference type="PANTHER" id="PTHR15241">
    <property type="entry name" value="TRANSFORMER-2-RELATED"/>
    <property type="match status" value="1"/>
</dbReference>
<evidence type="ECO:0000256" key="4">
    <source>
        <dbReference type="ARBA" id="ARBA00022884"/>
    </source>
</evidence>
<feature type="compositionally biased region" description="Basic and acidic residues" evidence="10">
    <location>
        <begin position="1065"/>
        <end position="1079"/>
    </location>
</feature>
<feature type="domain" description="RRM" evidence="11">
    <location>
        <begin position="649"/>
        <end position="722"/>
    </location>
</feature>
<keyword evidence="5" id="KW-0508">mRNA splicing</keyword>
<dbReference type="Pfam" id="PF00076">
    <property type="entry name" value="RRM_1"/>
    <property type="match status" value="3"/>
</dbReference>
<dbReference type="Gene3D" id="1.25.40.10">
    <property type="entry name" value="Tetratricopeptide repeat domain"/>
    <property type="match status" value="2"/>
</dbReference>
<dbReference type="InterPro" id="IPR003107">
    <property type="entry name" value="HAT"/>
</dbReference>
<keyword evidence="2" id="KW-0507">mRNA processing</keyword>
<feature type="domain" description="RRM" evidence="11">
    <location>
        <begin position="813"/>
        <end position="889"/>
    </location>
</feature>
<dbReference type="PROSITE" id="PS50102">
    <property type="entry name" value="RRM"/>
    <property type="match status" value="3"/>
</dbReference>
<keyword evidence="3" id="KW-0677">Repeat</keyword>
<dbReference type="InParanoid" id="A0A1Y2EPT9"/>
<dbReference type="InterPro" id="IPR035979">
    <property type="entry name" value="RBD_domain_sf"/>
</dbReference>
<dbReference type="GO" id="GO:0006397">
    <property type="term" value="P:mRNA processing"/>
    <property type="evidence" value="ECO:0007669"/>
    <property type="project" value="UniProtKB-KW"/>
</dbReference>
<proteinExistence type="predicted"/>
<evidence type="ECO:0000256" key="5">
    <source>
        <dbReference type="ARBA" id="ARBA00023187"/>
    </source>
</evidence>
<dbReference type="GO" id="GO:0003723">
    <property type="term" value="F:RNA binding"/>
    <property type="evidence" value="ECO:0007669"/>
    <property type="project" value="UniProtKB-UniRule"/>
</dbReference>
<dbReference type="InterPro" id="IPR011990">
    <property type="entry name" value="TPR-like_helical_dom_sf"/>
</dbReference>
<dbReference type="AlphaFoldDB" id="A0A1Y2EPT9"/>
<dbReference type="InterPro" id="IPR012677">
    <property type="entry name" value="Nucleotide-bd_a/b_plait_sf"/>
</dbReference>
<name>A0A1Y2EPT9_9BASI</name>
<evidence type="ECO:0000259" key="11">
    <source>
        <dbReference type="PROSITE" id="PS50102"/>
    </source>
</evidence>
<evidence type="ECO:0000256" key="2">
    <source>
        <dbReference type="ARBA" id="ARBA00022664"/>
    </source>
</evidence>
<dbReference type="FunFam" id="3.30.70.330:FF:000365">
    <property type="entry name" value="U4/U6 snRNA-associated-splicing factor PRP24"/>
    <property type="match status" value="1"/>
</dbReference>
<feature type="region of interest" description="Disordered" evidence="10">
    <location>
        <begin position="594"/>
        <end position="621"/>
    </location>
</feature>
<keyword evidence="6" id="KW-0539">Nucleus</keyword>
<dbReference type="InterPro" id="IPR000504">
    <property type="entry name" value="RRM_dom"/>
</dbReference>
<evidence type="ECO:0000256" key="8">
    <source>
        <dbReference type="ARBA" id="ARBA00093627"/>
    </source>
</evidence>
<evidence type="ECO:0000256" key="1">
    <source>
        <dbReference type="ARBA" id="ARBA00004123"/>
    </source>
</evidence>
<dbReference type="Proteomes" id="UP000193467">
    <property type="component" value="Unassembled WGS sequence"/>
</dbReference>
<dbReference type="PANTHER" id="PTHR15241:SF304">
    <property type="entry name" value="RRM DOMAIN-CONTAINING PROTEIN"/>
    <property type="match status" value="1"/>
</dbReference>
<feature type="compositionally biased region" description="Gly residues" evidence="10">
    <location>
        <begin position="1021"/>
        <end position="1045"/>
    </location>
</feature>
<dbReference type="GO" id="GO:0008380">
    <property type="term" value="P:RNA splicing"/>
    <property type="evidence" value="ECO:0007669"/>
    <property type="project" value="UniProtKB-KW"/>
</dbReference>
<protein>
    <recommendedName>
        <fullName evidence="8">U4/U6 snRNA-associated-splicing factor PRP24</fullName>
    </recommendedName>
</protein>
<evidence type="ECO:0000256" key="7">
    <source>
        <dbReference type="ARBA" id="ARBA00093374"/>
    </source>
</evidence>
<evidence type="ECO:0000256" key="6">
    <source>
        <dbReference type="ARBA" id="ARBA00023242"/>
    </source>
</evidence>
<feature type="compositionally biased region" description="Low complexity" evidence="10">
    <location>
        <begin position="1046"/>
        <end position="1063"/>
    </location>
</feature>
<dbReference type="OrthoDB" id="360390at2759"/>
<dbReference type="SUPFAM" id="SSF48452">
    <property type="entry name" value="TPR-like"/>
    <property type="match status" value="1"/>
</dbReference>
<dbReference type="GO" id="GO:0005688">
    <property type="term" value="C:U6 snRNP"/>
    <property type="evidence" value="ECO:0007669"/>
    <property type="project" value="UniProtKB-ARBA"/>
</dbReference>
<comment type="function">
    <text evidence="7">Functions as a recycling factor of the spliceosome, a machinery that forms on each precursor-messenger RNA (pre-mRNA) and catalyzes the removal of introns. Chaperones the re-annealing of U4 and U6 snRNAs (small nuclear RNAs) released from previous rounds of splicing, an initial step in reforming the U4/U6-U5 tri-snRNP (small nuclear ribonucleoprotein) that can reassemble into another spliceosome complex; this step involves binding U6 and facilitating the unwinding of the U6 internal stem loop, followed by base-pairing of U6 to U4.</text>
</comment>
<keyword evidence="13" id="KW-1185">Reference proteome</keyword>
<dbReference type="CDD" id="cd00590">
    <property type="entry name" value="RRM_SF"/>
    <property type="match status" value="1"/>
</dbReference>
<dbReference type="FunCoup" id="A0A1Y2EPT9">
    <property type="interactions" value="624"/>
</dbReference>
<dbReference type="SUPFAM" id="SSF54928">
    <property type="entry name" value="RNA-binding domain, RBD"/>
    <property type="match status" value="3"/>
</dbReference>
<reference evidence="12 13" key="1">
    <citation type="submission" date="2016-07" db="EMBL/GenBank/DDBJ databases">
        <title>Pervasive Adenine N6-methylation of Active Genes in Fungi.</title>
        <authorList>
            <consortium name="DOE Joint Genome Institute"/>
            <person name="Mondo S.J."/>
            <person name="Dannebaum R.O."/>
            <person name="Kuo R.C."/>
            <person name="Labutti K."/>
            <person name="Haridas S."/>
            <person name="Kuo A."/>
            <person name="Salamov A."/>
            <person name="Ahrendt S.R."/>
            <person name="Lipzen A."/>
            <person name="Sullivan W."/>
            <person name="Andreopoulos W.B."/>
            <person name="Clum A."/>
            <person name="Lindquist E."/>
            <person name="Daum C."/>
            <person name="Ramamoorthy G.K."/>
            <person name="Gryganskyi A."/>
            <person name="Culley D."/>
            <person name="Magnuson J.K."/>
            <person name="James T.Y."/>
            <person name="O'Malley M.A."/>
            <person name="Stajich J.E."/>
            <person name="Spatafora J.W."/>
            <person name="Visel A."/>
            <person name="Grigoriev I.V."/>
        </authorList>
    </citation>
    <scope>NUCLEOTIDE SEQUENCE [LARGE SCALE GENOMIC DNA]</scope>
    <source>
        <strain evidence="12 13">62-1032</strain>
    </source>
</reference>
<evidence type="ECO:0000313" key="12">
    <source>
        <dbReference type="EMBL" id="ORY73610.1"/>
    </source>
</evidence>
<evidence type="ECO:0000256" key="3">
    <source>
        <dbReference type="ARBA" id="ARBA00022737"/>
    </source>
</evidence>
<comment type="caution">
    <text evidence="12">The sequence shown here is derived from an EMBL/GenBank/DDBJ whole genome shotgun (WGS) entry which is preliminary data.</text>
</comment>
<dbReference type="SMART" id="SM00360">
    <property type="entry name" value="RRM"/>
    <property type="match status" value="4"/>
</dbReference>
<dbReference type="STRING" id="106004.A0A1Y2EPT9"/>
<accession>A0A1Y2EPT9</accession>
<feature type="compositionally biased region" description="Low complexity" evidence="10">
    <location>
        <begin position="606"/>
        <end position="616"/>
    </location>
</feature>
<dbReference type="Gene3D" id="3.30.70.330">
    <property type="match status" value="4"/>
</dbReference>
<comment type="subcellular location">
    <subcellularLocation>
        <location evidence="1">Nucleus</location>
    </subcellularLocation>
</comment>
<evidence type="ECO:0000313" key="13">
    <source>
        <dbReference type="Proteomes" id="UP000193467"/>
    </source>
</evidence>
<dbReference type="SMART" id="SM00386">
    <property type="entry name" value="HAT"/>
    <property type="match status" value="4"/>
</dbReference>
<organism evidence="12 13">
    <name type="scientific">Leucosporidium creatinivorum</name>
    <dbReference type="NCBI Taxonomy" id="106004"/>
    <lineage>
        <taxon>Eukaryota</taxon>
        <taxon>Fungi</taxon>
        <taxon>Dikarya</taxon>
        <taxon>Basidiomycota</taxon>
        <taxon>Pucciniomycotina</taxon>
        <taxon>Microbotryomycetes</taxon>
        <taxon>Leucosporidiales</taxon>
        <taxon>Leucosporidium</taxon>
    </lineage>
</organism>
<evidence type="ECO:0000256" key="9">
    <source>
        <dbReference type="PROSITE-ProRule" id="PRU00176"/>
    </source>
</evidence>
<dbReference type="EMBL" id="MCGR01000045">
    <property type="protein sequence ID" value="ORY73610.1"/>
    <property type="molecule type" value="Genomic_DNA"/>
</dbReference>
<sequence length="1079" mass="118610">MAPRGKGKQPQGEEDLLEQYSALLDSVTSRPFDRQLHLDHIDLTKKLGDEQGLESARDMMATYFPLPEAMWLEWIAARKDKVAQAPKDDMTAHVELLELYKRANDDYLSIPLLVSYSEHAISYYYAAQGLSAPAAAVEDGDEDEVMEVERKVGEQDPILGAVFDIEAVREVCKEVLAIGGGHLAESHLLWNLWRDFEMDLLKTNPTPEQLATVDKLYLDRLAVPHTEMDAAFSAYSSFVTKYDNDNYGEKLPKANKAYSAARKTMNLREEEEAKLKKRAYADWAYVEYIAWEREVKRPDIPLVKNLCERAVKDFPENVELWDTYLEFAATLPKKSPLLLAVAEKAVKNVPGSGLLWAAYFRAGERTGPEVDVESLYARAIETGLFEKEVDELVLLVEARAGYHRREVDSSLQPGEEADNADLIELVVHVLKEGIEKVRSAKKGGDPQMRLEKHLICVLERFSRLEEAAAVWEELTTLKPSSYAVWYGHADFETRMGNLLRAHEIYVKGCSAKGLDYPEYLLEAWLTFEKQNGNLADLEFTMTKIKRQKKGLERKRYRDALNAAKAAPAIAEPTASTPAATEAFIAEAVQGVDAGTTANDKKRERSPAPAAEAAGESAPKKVRVEEAAPAAASALPAGNEEVKRDRENSTVVVISPAEAKVAEEDLKKLFRDCGDFRECKIKTIGEQTFAMIEFMERDNVLAAQTKDKKRINGHEIEVHIAWKSCLYVTNFPESYDKETVEKLFSPHGTIFDTRWPSKRYKSTRRFCYIQFTTPTAAQSALSLHGTELEGFKLQVFISDPGRKKGRTDAGANAKELYVAGLSKFVKELDLKRLFEPHGAIKGIRLGLDDKGECKGFAFVEFEEEASAQASLILNNTELKKRHMSVTIAQPRAKGTHPSIHDGPKESKNAVLDRSIRVRGLPAGTEEAIVQQTFEKFGAVKVVVMEAGATDATVEMETAADAGSLLLSASSTSILIDGTPIEVFADGAQARTAHGRKPAAVKAAGAGGDAPLLPRQASRGRGRVGLVGGRGGRGRPGIGARGGGGVGSATSSGGPAAAAAAPATGKSQDDFRAMFAKKKEE</sequence>
<feature type="region of interest" description="Disordered" evidence="10">
    <location>
        <begin position="1001"/>
        <end position="1079"/>
    </location>
</feature>
<evidence type="ECO:0000256" key="10">
    <source>
        <dbReference type="SAM" id="MobiDB-lite"/>
    </source>
</evidence>
<keyword evidence="4 9" id="KW-0694">RNA-binding</keyword>
<gene>
    <name evidence="12" type="ORF">BCR35DRAFT_307057</name>
</gene>